<feature type="signal peptide" evidence="1">
    <location>
        <begin position="1"/>
        <end position="32"/>
    </location>
</feature>
<keyword evidence="1" id="KW-0732">Signal</keyword>
<gene>
    <name evidence="2" type="ORF">IQ266_17140</name>
</gene>
<evidence type="ECO:0000313" key="3">
    <source>
        <dbReference type="Proteomes" id="UP000625316"/>
    </source>
</evidence>
<evidence type="ECO:0000313" key="2">
    <source>
        <dbReference type="EMBL" id="MBE9031462.1"/>
    </source>
</evidence>
<sequence>MFLSTTRKKLLAITTGLVALVATGTMAPNAQAKDFTLDFENVKTNADGTLITTQWSHWGLTNISGVNDRTNQAAKLNTYNTAKKGRDNDLRTGNRWGTSNQGNVLIIQEEDGKSFRNGVYTADDEAKGGNINFDFNQAVKLNSFTLLDIDDNGEGINFTGLGQDGTTAVDFNIDALITKLTSTYGTNHIDAYNKSVTLNGVTMTQKSKKRHDNSMFEFSFANTYVSNIDFFYPGSGAIADLKWSTQDTTKVPEPAGVAALFLTTGLAGRRLRQRKQIT</sequence>
<dbReference type="Proteomes" id="UP000625316">
    <property type="component" value="Unassembled WGS sequence"/>
</dbReference>
<keyword evidence="3" id="KW-1185">Reference proteome</keyword>
<accession>A0A928VRY7</accession>
<dbReference type="InterPro" id="IPR006311">
    <property type="entry name" value="TAT_signal"/>
</dbReference>
<reference evidence="2" key="1">
    <citation type="submission" date="2020-10" db="EMBL/GenBank/DDBJ databases">
        <authorList>
            <person name="Castelo-Branco R."/>
            <person name="Eusebio N."/>
            <person name="Adriana R."/>
            <person name="Vieira A."/>
            <person name="Brugerolle De Fraissinette N."/>
            <person name="Rezende De Castro R."/>
            <person name="Schneider M.P."/>
            <person name="Vasconcelos V."/>
            <person name="Leao P.N."/>
        </authorList>
    </citation>
    <scope>NUCLEOTIDE SEQUENCE</scope>
    <source>
        <strain evidence="2">LEGE 11480</strain>
    </source>
</reference>
<proteinExistence type="predicted"/>
<comment type="caution">
    <text evidence="2">The sequence shown here is derived from an EMBL/GenBank/DDBJ whole genome shotgun (WGS) entry which is preliminary data.</text>
</comment>
<dbReference type="AlphaFoldDB" id="A0A928VRY7"/>
<name>A0A928VRY7_9CYAN</name>
<evidence type="ECO:0008006" key="4">
    <source>
        <dbReference type="Google" id="ProtNLM"/>
    </source>
</evidence>
<dbReference type="PROSITE" id="PS51318">
    <property type="entry name" value="TAT"/>
    <property type="match status" value="1"/>
</dbReference>
<protein>
    <recommendedName>
        <fullName evidence="4">PEP-CTERM protein-sorting domain-containing protein</fullName>
    </recommendedName>
</protein>
<dbReference type="RefSeq" id="WP_264326289.1">
    <property type="nucleotide sequence ID" value="NZ_JADEXQ010000064.1"/>
</dbReference>
<dbReference type="EMBL" id="JADEXQ010000064">
    <property type="protein sequence ID" value="MBE9031462.1"/>
    <property type="molecule type" value="Genomic_DNA"/>
</dbReference>
<feature type="chain" id="PRO_5037197566" description="PEP-CTERM protein-sorting domain-containing protein" evidence="1">
    <location>
        <begin position="33"/>
        <end position="278"/>
    </location>
</feature>
<evidence type="ECO:0000256" key="1">
    <source>
        <dbReference type="SAM" id="SignalP"/>
    </source>
</evidence>
<organism evidence="2 3">
    <name type="scientific">Romeriopsis navalis LEGE 11480</name>
    <dbReference type="NCBI Taxonomy" id="2777977"/>
    <lineage>
        <taxon>Bacteria</taxon>
        <taxon>Bacillati</taxon>
        <taxon>Cyanobacteriota</taxon>
        <taxon>Cyanophyceae</taxon>
        <taxon>Leptolyngbyales</taxon>
        <taxon>Leptolyngbyaceae</taxon>
        <taxon>Romeriopsis</taxon>
        <taxon>Romeriopsis navalis</taxon>
    </lineage>
</organism>